<dbReference type="EMBL" id="AJ248286">
    <property type="protein sequence ID" value="CAB49950.1"/>
    <property type="molecule type" value="Genomic_DNA"/>
</dbReference>
<accession>Q9UZV6</accession>
<dbReference type="Pfam" id="PF00696">
    <property type="entry name" value="AA_kinase"/>
    <property type="match status" value="1"/>
</dbReference>
<evidence type="ECO:0000313" key="3">
    <source>
        <dbReference type="EMBL" id="CAB49950.1"/>
    </source>
</evidence>
<dbReference type="NCBIfam" id="TIGR02078">
    <property type="entry name" value="AspKin_pair"/>
    <property type="match status" value="1"/>
</dbReference>
<comment type="similarity">
    <text evidence="1">Belongs to the aspartokinase family.</text>
</comment>
<keyword evidence="5" id="KW-1185">Reference proteome</keyword>
<dbReference type="OrthoDB" id="8904at2157"/>
<dbReference type="Proteomes" id="UP000009139">
    <property type="component" value="Chromosome"/>
</dbReference>
<dbReference type="PIR" id="A75081">
    <property type="entry name" value="A75081"/>
</dbReference>
<dbReference type="InterPro" id="IPR036393">
    <property type="entry name" value="AceGlu_kinase-like_sf"/>
</dbReference>
<gene>
    <name evidence="4" type="primary">lysC</name>
    <name evidence="3" type="ORF">PAB1675</name>
</gene>
<dbReference type="GO" id="GO:0009089">
    <property type="term" value="P:lysine biosynthetic process via diaminopimelate"/>
    <property type="evidence" value="ECO:0007669"/>
    <property type="project" value="TreeGrafter"/>
</dbReference>
<dbReference type="Proteomes" id="UP000000810">
    <property type="component" value="Chromosome"/>
</dbReference>
<dbReference type="GO" id="GO:0005829">
    <property type="term" value="C:cytosol"/>
    <property type="evidence" value="ECO:0007669"/>
    <property type="project" value="TreeGrafter"/>
</dbReference>
<dbReference type="KEGG" id="pab:PAB1675"/>
<evidence type="ECO:0000313" key="4">
    <source>
        <dbReference type="EMBL" id="CCE70449.1"/>
    </source>
</evidence>
<dbReference type="InterPro" id="IPR011819">
    <property type="entry name" value="AspKin_pair"/>
</dbReference>
<dbReference type="InterPro" id="IPR018042">
    <property type="entry name" value="Aspartate_kinase_CS"/>
</dbReference>
<dbReference type="NCBIfam" id="NF006234">
    <property type="entry name" value="PRK08373.1"/>
    <property type="match status" value="1"/>
</dbReference>
<keyword evidence="3" id="KW-0418">Kinase</keyword>
<organism evidence="3 5">
    <name type="scientific">Pyrococcus abyssi (strain GE5 / Orsay)</name>
    <dbReference type="NCBI Taxonomy" id="272844"/>
    <lineage>
        <taxon>Archaea</taxon>
        <taxon>Methanobacteriati</taxon>
        <taxon>Methanobacteriota</taxon>
        <taxon>Thermococci</taxon>
        <taxon>Thermococcales</taxon>
        <taxon>Thermococcaceae</taxon>
        <taxon>Pyrococcus</taxon>
    </lineage>
</organism>
<dbReference type="AlphaFoldDB" id="Q9UZV6"/>
<dbReference type="GO" id="GO:0004072">
    <property type="term" value="F:aspartate kinase activity"/>
    <property type="evidence" value="ECO:0007669"/>
    <property type="project" value="InterPro"/>
</dbReference>
<evidence type="ECO:0000313" key="6">
    <source>
        <dbReference type="Proteomes" id="UP000009139"/>
    </source>
</evidence>
<dbReference type="HOGENOM" id="CLU_009116_6_3_2"/>
<dbReference type="PATRIC" id="fig|272844.11.peg.1092"/>
<protein>
    <submittedName>
        <fullName evidence="3 4">Aspartate kinase</fullName>
    </submittedName>
</protein>
<reference evidence="3 5" key="4">
    <citation type="journal article" date="2003" name="Mol. Microbiol.">
        <title>An integrated analysis of the genome of the hyperthermophilic archaeon Pyrococcus abyssi.</title>
        <authorList>
            <person name="Cohen G."/>
            <person name="Barbe V."/>
            <person name="Flament D."/>
            <person name="Galperin M."/>
            <person name="Heilig R."/>
            <person name="Ripp R."/>
            <person name="Lecompte O."/>
            <person name="Prieur D."/>
            <person name="Poch O."/>
            <person name="Quellerou J."/>
            <person name="Thierry J.C."/>
            <person name="Van der Oost J."/>
            <person name="Weissenbach J."/>
            <person name="Zivanovic Y."/>
            <person name="Forterre P."/>
        </authorList>
    </citation>
    <scope>NUCLEOTIDE SEQUENCE [LARGE SCALE GENOMIC DNA]</scope>
    <source>
        <strain evidence="5">GE5 / Orsay</strain>
        <strain evidence="3">Orsay</strain>
    </source>
</reference>
<reference evidence="3" key="3">
    <citation type="journal article" date="2001" name="Genome Res.">
        <title>Genome evolution at the genus level: comparison of three complete genomes of hyperthermophilic archaea.</title>
        <authorList>
            <person name="Lecompte O."/>
            <person name="Ripp R."/>
            <person name="Puzos-Barbe V."/>
            <person name="Duprat S."/>
            <person name="Heilig R."/>
            <person name="Dietrich J."/>
            <person name="Thierry J.C."/>
            <person name="Poch O."/>
        </authorList>
    </citation>
    <scope>NUCLEOTIDE SEQUENCE</scope>
    <source>
        <strain evidence="3">Orsay</strain>
    </source>
</reference>
<dbReference type="GO" id="GO:0009090">
    <property type="term" value="P:homoserine biosynthetic process"/>
    <property type="evidence" value="ECO:0007669"/>
    <property type="project" value="TreeGrafter"/>
</dbReference>
<dbReference type="CDD" id="cd04234">
    <property type="entry name" value="AAK_AK"/>
    <property type="match status" value="1"/>
</dbReference>
<dbReference type="PROSITE" id="PS00324">
    <property type="entry name" value="ASPARTOKINASE"/>
    <property type="match status" value="1"/>
</dbReference>
<dbReference type="RefSeq" id="WP_010868157.1">
    <property type="nucleotide sequence ID" value="NC_000868.1"/>
</dbReference>
<proteinExistence type="inferred from homology"/>
<reference evidence="3" key="1">
    <citation type="submission" date="1999-07" db="EMBL/GenBank/DDBJ databases">
        <authorList>
            <person name="Genoscope"/>
        </authorList>
    </citation>
    <scope>NUCLEOTIDE SEQUENCE</scope>
    <source>
        <strain evidence="3">Orsay</strain>
    </source>
</reference>
<dbReference type="SUPFAM" id="SSF53633">
    <property type="entry name" value="Carbamate kinase-like"/>
    <property type="match status" value="1"/>
</dbReference>
<feature type="domain" description="Aspartate/glutamate/uridylate kinase" evidence="2">
    <location>
        <begin position="4"/>
        <end position="256"/>
    </location>
</feature>
<dbReference type="STRING" id="272844.PAB1675"/>
<evidence type="ECO:0000259" key="2">
    <source>
        <dbReference type="Pfam" id="PF00696"/>
    </source>
</evidence>
<keyword evidence="3" id="KW-0808">Transferase</keyword>
<reference evidence="4 6" key="5">
    <citation type="journal article" date="2012" name="Curr. Microbiol.">
        <title>Re-annotation of two hyperthermophilic archaea Pyrococcus abyssi GE5 and Pyrococcus furiosus DSM 3638.</title>
        <authorList>
            <person name="Gao J."/>
            <person name="Wang J."/>
        </authorList>
    </citation>
    <scope>GENOME REANNOTATION</scope>
    <source>
        <strain evidence="4">GE5</strain>
        <strain evidence="6">GE5 / Orsay</strain>
    </source>
</reference>
<dbReference type="InterPro" id="IPR001048">
    <property type="entry name" value="Asp/Glu/Uridylate_kinase"/>
</dbReference>
<sequence length="352" mass="39565">MVYKLLVVKFGGSSVRYAFEEALELVKYLSERIPIVVVVSALKGVTDELIRFANGDKGALPRIERIHEEFLNYHGLNTKISISFRKDMPPEALRDEIISLGERISAKIFAEGLELLGIKSKVVDPLEFLIAKGEFGDAYINIQESKRRAGKLIRLIKSGVIPVIPGFYGNLNGFRVTFGRGGSDYSATALARILDSRCVLIMSDVEGIFTADPKLVPSARLIPYLSYEEIKVAAKLGMKALHWKAVDPVVGDIPIIFGKTKDWKFGTIVLNARSNFPIIVHRVREDFAEIFVVGRNISLPGFLVEEEREDFVKIVVAREDLPEAIREIHREVVEREEKNLRTGNNSELWARI</sequence>
<dbReference type="eggNOG" id="arCOG00861">
    <property type="taxonomic scope" value="Archaea"/>
</dbReference>
<name>Q9UZV6_PYRAB</name>
<dbReference type="PANTHER" id="PTHR21499">
    <property type="entry name" value="ASPARTATE KINASE"/>
    <property type="match status" value="1"/>
</dbReference>
<evidence type="ECO:0000256" key="1">
    <source>
        <dbReference type="ARBA" id="ARBA00010122"/>
    </source>
</evidence>
<dbReference type="PANTHER" id="PTHR21499:SF70">
    <property type="entry name" value="ASPARTOKINASE"/>
    <property type="match status" value="1"/>
</dbReference>
<evidence type="ECO:0000313" key="5">
    <source>
        <dbReference type="Proteomes" id="UP000000810"/>
    </source>
</evidence>
<dbReference type="EMBL" id="HE613800">
    <property type="protein sequence ID" value="CCE70449.1"/>
    <property type="molecule type" value="Genomic_DNA"/>
</dbReference>
<reference evidence="3" key="2">
    <citation type="journal article" date="2000" name="J. Mol. Biol.">
        <title>Archaeal homologs of eukaryotic methylation guide small nucleolar RNAs: lessons from the Pyrococcus genomes.</title>
        <authorList>
            <person name="Gaspin C."/>
            <person name="Cavaille J."/>
            <person name="Erauso G."/>
        </authorList>
    </citation>
    <scope>NUCLEOTIDE SEQUENCE</scope>
    <source>
        <strain evidence="3">Orsay</strain>
    </source>
</reference>
<dbReference type="Gene3D" id="3.40.1160.10">
    <property type="entry name" value="Acetylglutamate kinase-like"/>
    <property type="match status" value="1"/>
</dbReference>